<feature type="domain" description="EF-hand" evidence="12">
    <location>
        <begin position="623"/>
        <end position="658"/>
    </location>
</feature>
<comment type="cofactor">
    <cofactor evidence="1 11">
        <name>FAD</name>
        <dbReference type="ChEBI" id="CHEBI:57692"/>
    </cofactor>
</comment>
<evidence type="ECO:0000256" key="1">
    <source>
        <dbReference type="ARBA" id="ARBA00001974"/>
    </source>
</evidence>
<evidence type="ECO:0000256" key="11">
    <source>
        <dbReference type="RuleBase" id="RU361217"/>
    </source>
</evidence>
<dbReference type="InterPro" id="IPR036188">
    <property type="entry name" value="FAD/NAD-bd_sf"/>
</dbReference>
<comment type="similarity">
    <text evidence="4 11">Belongs to the FAD-dependent glycerol-3-phosphate dehydrogenase family.</text>
</comment>
<dbReference type="Pfam" id="PF13499">
    <property type="entry name" value="EF-hand_7"/>
    <property type="match status" value="1"/>
</dbReference>
<evidence type="ECO:0000259" key="12">
    <source>
        <dbReference type="PROSITE" id="PS50222"/>
    </source>
</evidence>
<evidence type="ECO:0000256" key="6">
    <source>
        <dbReference type="ARBA" id="ARBA00022827"/>
    </source>
</evidence>
<dbReference type="Gene3D" id="1.10.238.10">
    <property type="entry name" value="EF-hand"/>
    <property type="match status" value="1"/>
</dbReference>
<evidence type="ECO:0000256" key="2">
    <source>
        <dbReference type="ARBA" id="ARBA00003074"/>
    </source>
</evidence>
<dbReference type="Gene3D" id="3.50.50.60">
    <property type="entry name" value="FAD/NAD(P)-binding domain"/>
    <property type="match status" value="1"/>
</dbReference>
<keyword evidence="8" id="KW-0809">Transit peptide</keyword>
<dbReference type="InterPro" id="IPR002048">
    <property type="entry name" value="EF_hand_dom"/>
</dbReference>
<evidence type="ECO:0000313" key="14">
    <source>
        <dbReference type="Proteomes" id="UP001642483"/>
    </source>
</evidence>
<dbReference type="PANTHER" id="PTHR11985">
    <property type="entry name" value="GLYCEROL-3-PHOSPHATE DEHYDROGENASE"/>
    <property type="match status" value="1"/>
</dbReference>
<evidence type="ECO:0000256" key="9">
    <source>
        <dbReference type="ARBA" id="ARBA00023002"/>
    </source>
</evidence>
<evidence type="ECO:0000256" key="4">
    <source>
        <dbReference type="ARBA" id="ARBA00007330"/>
    </source>
</evidence>
<dbReference type="EMBL" id="CAWYQH010000013">
    <property type="protein sequence ID" value="CAK8674875.1"/>
    <property type="molecule type" value="Genomic_DNA"/>
</dbReference>
<accession>A0ABP0F591</accession>
<dbReference type="SUPFAM" id="SSF47473">
    <property type="entry name" value="EF-hand"/>
    <property type="match status" value="1"/>
</dbReference>
<dbReference type="PRINTS" id="PR01001">
    <property type="entry name" value="FADG3PDH"/>
</dbReference>
<reference evidence="13 14" key="1">
    <citation type="submission" date="2024-02" db="EMBL/GenBank/DDBJ databases">
        <authorList>
            <person name="Daric V."/>
            <person name="Darras S."/>
        </authorList>
    </citation>
    <scope>NUCLEOTIDE SEQUENCE [LARGE SCALE GENOMIC DNA]</scope>
</reference>
<keyword evidence="14" id="KW-1185">Reference proteome</keyword>
<dbReference type="PROSITE" id="PS00977">
    <property type="entry name" value="FAD_G3PDH_1"/>
    <property type="match status" value="1"/>
</dbReference>
<dbReference type="Pfam" id="PF01266">
    <property type="entry name" value="DAO"/>
    <property type="match status" value="1"/>
</dbReference>
<evidence type="ECO:0000256" key="7">
    <source>
        <dbReference type="ARBA" id="ARBA00022837"/>
    </source>
</evidence>
<evidence type="ECO:0000256" key="10">
    <source>
        <dbReference type="ARBA" id="ARBA00048863"/>
    </source>
</evidence>
<dbReference type="InterPro" id="IPR018247">
    <property type="entry name" value="EF_Hand_1_Ca_BS"/>
</dbReference>
<protein>
    <recommendedName>
        <fullName evidence="11">Glycerol-3-phosphate dehydrogenase</fullName>
        <ecNumber evidence="11">1.1.5.3</ecNumber>
    </recommendedName>
</protein>
<dbReference type="SUPFAM" id="SSF54373">
    <property type="entry name" value="FAD-linked reductases, C-terminal domain"/>
    <property type="match status" value="1"/>
</dbReference>
<dbReference type="Gene3D" id="1.10.8.870">
    <property type="entry name" value="Alpha-glycerophosphate oxidase, cap domain"/>
    <property type="match status" value="1"/>
</dbReference>
<dbReference type="InterPro" id="IPR006076">
    <property type="entry name" value="FAD-dep_OxRdtase"/>
</dbReference>
<dbReference type="InterPro" id="IPR038299">
    <property type="entry name" value="DAO_C_sf"/>
</dbReference>
<comment type="pathway">
    <text evidence="3">Polyol metabolism; glycerol degradation.</text>
</comment>
<dbReference type="InterPro" id="IPR031656">
    <property type="entry name" value="DAO_C"/>
</dbReference>
<comment type="catalytic activity">
    <reaction evidence="10">
        <text>a quinone + sn-glycerol 3-phosphate = dihydroxyacetone phosphate + a quinol</text>
        <dbReference type="Rhea" id="RHEA:18977"/>
        <dbReference type="ChEBI" id="CHEBI:24646"/>
        <dbReference type="ChEBI" id="CHEBI:57597"/>
        <dbReference type="ChEBI" id="CHEBI:57642"/>
        <dbReference type="ChEBI" id="CHEBI:132124"/>
        <dbReference type="EC" id="1.1.5.3"/>
    </reaction>
    <physiologicalReaction direction="left-to-right" evidence="10">
        <dbReference type="Rhea" id="RHEA:18978"/>
    </physiologicalReaction>
</comment>
<dbReference type="Gene3D" id="3.30.9.10">
    <property type="entry name" value="D-Amino Acid Oxidase, subunit A, domain 2"/>
    <property type="match status" value="1"/>
</dbReference>
<evidence type="ECO:0000256" key="5">
    <source>
        <dbReference type="ARBA" id="ARBA00022630"/>
    </source>
</evidence>
<comment type="caution">
    <text evidence="13">The sequence shown here is derived from an EMBL/GenBank/DDBJ whole genome shotgun (WGS) entry which is preliminary data.</text>
</comment>
<evidence type="ECO:0000256" key="8">
    <source>
        <dbReference type="ARBA" id="ARBA00022946"/>
    </source>
</evidence>
<dbReference type="InterPro" id="IPR000447">
    <property type="entry name" value="G3P_DH_FAD-dep"/>
</dbReference>
<keyword evidence="6" id="KW-0274">FAD</keyword>
<dbReference type="InterPro" id="IPR011992">
    <property type="entry name" value="EF-hand-dom_pair"/>
</dbReference>
<feature type="domain" description="EF-hand" evidence="12">
    <location>
        <begin position="659"/>
        <end position="694"/>
    </location>
</feature>
<sequence length="727" mass="80332">MAYRLLQWGRQHRGKIFVGVGVGVGGLLLWQLNGRQLPLQTEGFIQAPAWTQNPLPGRDVQLKTLASTKEFDVLVIGGGATGCGVALDAVTRGLSTALVEKYDFSSGTSSRSTKLIHGGVRYLQKAIMGLDLEQYHLVKEALHERANLLQIAPHLSAPLPIMLPVYTWWQVPYYWAGIKAYDLVAGSKCVKPSFILSKSSALEKFPMLKKDKLKAAIVYYDGQHNDARMNIAIALTAARQGACISNHTEVLKLLKEKDVTTGIEQICGATIKDHNTGNVFDVRAKCVINATGPFTDGIRKLDDPKIANICQPSAGVHIILPGYYSPDAMGLLDPATSDGRVIFFLPWENLTIAGTTDSPTGVTHHPAPREKDIQFILKEIENYLSPEVHVRRGDVQAAWSGIRPLVTDPNSKNTQSISRNHVVEVSKSGLVTIAGGKWTTYRSMATDAVDAAVKHCGLSAKRPSGTDGLILDGGYHWTPNHYIKLAQDYGLETDIAKHLSRTYGDNAVKVARMAKVTGKRWPIIAERLVEDLPYIEAEVKYGIEEYACTAVDILARRTRLAFLNVHAAEEALPAILKIMQKELGWSEQRVEQERAEALEMIYVEMGTKAKEGAHTKGITLSAIDIQKYKQRFNIVDRDRKGFITRPDIQKLLQDMNEGLDEDALNDMLKEVDLNQNGKLELDEFLELMSNVKSGQVTRNRLATLLKLGEEQQQQKKNISVDRSGGGV</sequence>
<evidence type="ECO:0000313" key="13">
    <source>
        <dbReference type="EMBL" id="CAK8674875.1"/>
    </source>
</evidence>
<dbReference type="PANTHER" id="PTHR11985:SF15">
    <property type="entry name" value="GLYCEROL-3-PHOSPHATE DEHYDROGENASE, MITOCHONDRIAL"/>
    <property type="match status" value="1"/>
</dbReference>
<organism evidence="13 14">
    <name type="scientific">Clavelina lepadiformis</name>
    <name type="common">Light-bulb sea squirt</name>
    <name type="synonym">Ascidia lepadiformis</name>
    <dbReference type="NCBI Taxonomy" id="159417"/>
    <lineage>
        <taxon>Eukaryota</taxon>
        <taxon>Metazoa</taxon>
        <taxon>Chordata</taxon>
        <taxon>Tunicata</taxon>
        <taxon>Ascidiacea</taxon>
        <taxon>Aplousobranchia</taxon>
        <taxon>Clavelinidae</taxon>
        <taxon>Clavelina</taxon>
    </lineage>
</organism>
<name>A0ABP0F591_CLALP</name>
<dbReference type="PROSITE" id="PS50222">
    <property type="entry name" value="EF_HAND_2"/>
    <property type="match status" value="2"/>
</dbReference>
<keyword evidence="5 11" id="KW-0285">Flavoprotein</keyword>
<dbReference type="CDD" id="cd00051">
    <property type="entry name" value="EFh"/>
    <property type="match status" value="1"/>
</dbReference>
<dbReference type="EC" id="1.1.5.3" evidence="11"/>
<keyword evidence="7" id="KW-0106">Calcium</keyword>
<dbReference type="PROSITE" id="PS00018">
    <property type="entry name" value="EF_HAND_1"/>
    <property type="match status" value="1"/>
</dbReference>
<dbReference type="Pfam" id="PF16901">
    <property type="entry name" value="DAO_C"/>
    <property type="match status" value="1"/>
</dbReference>
<gene>
    <name evidence="13" type="ORF">CVLEPA_LOCUS4529</name>
</gene>
<dbReference type="SMART" id="SM00054">
    <property type="entry name" value="EFh"/>
    <property type="match status" value="2"/>
</dbReference>
<proteinExistence type="inferred from homology"/>
<keyword evidence="9 11" id="KW-0560">Oxidoreductase</keyword>
<comment type="function">
    <text evidence="2">Calcium-responsive mitochondrial glycerol-3-phosphate dehydrogenase which seems to be a key component of the pancreatic beta-cell glucose-sensing device.</text>
</comment>
<dbReference type="PROSITE" id="PS00978">
    <property type="entry name" value="FAD_G3PDH_2"/>
    <property type="match status" value="1"/>
</dbReference>
<dbReference type="Proteomes" id="UP001642483">
    <property type="component" value="Unassembled WGS sequence"/>
</dbReference>
<evidence type="ECO:0000256" key="3">
    <source>
        <dbReference type="ARBA" id="ARBA00004745"/>
    </source>
</evidence>
<dbReference type="SUPFAM" id="SSF51905">
    <property type="entry name" value="FAD/NAD(P)-binding domain"/>
    <property type="match status" value="1"/>
</dbReference>